<feature type="region of interest" description="Disordered" evidence="1">
    <location>
        <begin position="227"/>
        <end position="266"/>
    </location>
</feature>
<keyword evidence="4" id="KW-1185">Reference proteome</keyword>
<dbReference type="InterPro" id="IPR011991">
    <property type="entry name" value="ArsR-like_HTH"/>
</dbReference>
<organism evidence="3 4">
    <name type="scientific">Streptomyces lonarensis</name>
    <dbReference type="NCBI Taxonomy" id="700599"/>
    <lineage>
        <taxon>Bacteria</taxon>
        <taxon>Bacillati</taxon>
        <taxon>Actinomycetota</taxon>
        <taxon>Actinomycetes</taxon>
        <taxon>Kitasatosporales</taxon>
        <taxon>Streptomycetaceae</taxon>
        <taxon>Streptomyces</taxon>
    </lineage>
</organism>
<dbReference type="InterPro" id="IPR036390">
    <property type="entry name" value="WH_DNA-bd_sf"/>
</dbReference>
<dbReference type="InterPro" id="IPR036388">
    <property type="entry name" value="WH-like_DNA-bd_sf"/>
</dbReference>
<evidence type="ECO:0000313" key="4">
    <source>
        <dbReference type="Proteomes" id="UP000578686"/>
    </source>
</evidence>
<name>A0A7X6I0R6_9ACTN</name>
<proteinExistence type="predicted"/>
<gene>
    <name evidence="3" type="ORF">HCN56_21015</name>
</gene>
<dbReference type="AlphaFoldDB" id="A0A7X6I0R6"/>
<dbReference type="Gene3D" id="1.10.10.10">
    <property type="entry name" value="Winged helix-like DNA-binding domain superfamily/Winged helix DNA-binding domain"/>
    <property type="match status" value="1"/>
</dbReference>
<dbReference type="SMART" id="SM00418">
    <property type="entry name" value="HTH_ARSR"/>
    <property type="match status" value="1"/>
</dbReference>
<evidence type="ECO:0000313" key="3">
    <source>
        <dbReference type="EMBL" id="NJQ07996.1"/>
    </source>
</evidence>
<dbReference type="EMBL" id="JAAVJD010000226">
    <property type="protein sequence ID" value="NJQ07996.1"/>
    <property type="molecule type" value="Genomic_DNA"/>
</dbReference>
<dbReference type="CDD" id="cd00090">
    <property type="entry name" value="HTH_ARSR"/>
    <property type="match status" value="1"/>
</dbReference>
<accession>A0A7X6I0R6</accession>
<evidence type="ECO:0000259" key="2">
    <source>
        <dbReference type="SMART" id="SM00418"/>
    </source>
</evidence>
<comment type="caution">
    <text evidence="3">The sequence shown here is derived from an EMBL/GenBank/DDBJ whole genome shotgun (WGS) entry which is preliminary data.</text>
</comment>
<sequence length="266" mass="29098">MRSEGNDPTDDPTPDSAAVDHDGDGTPSRPADGSRPDPFAGRTAARLDARSLRAVAHPRRLRMLGELRRHGPSTATRLAAKLGINTGSASYHLRQLADAGLVTEDPAEGTSRERWWRAAHEMTRFDDRELLVREPEASMAYIQAIESFYTARLRSGVEAYQDMPREWQQVFTMSDVSLRLTLAEGERLRDELAEVLARYRWEDPNAPREVPDDAEYVIAVTLVLPEPASREDAEPGAQGGAGNPGSGEERGGADRSGPSADAGPER</sequence>
<reference evidence="3 4" key="1">
    <citation type="submission" date="2020-03" db="EMBL/GenBank/DDBJ databases">
        <title>Draft genome of Streptomyces sp. ventii, isolated from the Axial Seamount in the Pacific Ocean, and resequencing of the two type strains Streptomyces lonarensis strain NCL 716 and Streptomyces bohaiensis strain 11A07.</title>
        <authorList>
            <person name="Loughran R.M."/>
            <person name="Pfannmuller K.M."/>
            <person name="Wasson B.J."/>
            <person name="Deadmond M.C."/>
            <person name="Paddock B.E."/>
            <person name="Koyack M.J."/>
            <person name="Gallegos D.A."/>
            <person name="Mitchell E.A."/>
            <person name="Ushijima B."/>
            <person name="Saw J.H."/>
            <person name="Mcphail K.L."/>
            <person name="Videau P."/>
        </authorList>
    </citation>
    <scope>NUCLEOTIDE SEQUENCE [LARGE SCALE GENOMIC DNA]</scope>
    <source>
        <strain evidence="3 4">NCL716</strain>
    </source>
</reference>
<feature type="region of interest" description="Disordered" evidence="1">
    <location>
        <begin position="1"/>
        <end position="41"/>
    </location>
</feature>
<dbReference type="GO" id="GO:0003700">
    <property type="term" value="F:DNA-binding transcription factor activity"/>
    <property type="evidence" value="ECO:0007669"/>
    <property type="project" value="InterPro"/>
</dbReference>
<evidence type="ECO:0000256" key="1">
    <source>
        <dbReference type="SAM" id="MobiDB-lite"/>
    </source>
</evidence>
<feature type="domain" description="HTH arsR-type" evidence="2">
    <location>
        <begin position="50"/>
        <end position="133"/>
    </location>
</feature>
<dbReference type="SUPFAM" id="SSF46785">
    <property type="entry name" value="Winged helix' DNA-binding domain"/>
    <property type="match status" value="1"/>
</dbReference>
<dbReference type="RefSeq" id="WP_167973472.1">
    <property type="nucleotide sequence ID" value="NZ_BHZG01000179.1"/>
</dbReference>
<protein>
    <submittedName>
        <fullName evidence="3">Helix-turn-helix domain-containing protein</fullName>
    </submittedName>
</protein>
<dbReference type="Proteomes" id="UP000578686">
    <property type="component" value="Unassembled WGS sequence"/>
</dbReference>
<dbReference type="InterPro" id="IPR001845">
    <property type="entry name" value="HTH_ArsR_DNA-bd_dom"/>
</dbReference>
<dbReference type="Pfam" id="PF12840">
    <property type="entry name" value="HTH_20"/>
    <property type="match status" value="1"/>
</dbReference>